<evidence type="ECO:0000313" key="4">
    <source>
        <dbReference type="Proteomes" id="UP000184012"/>
    </source>
</evidence>
<protein>
    <submittedName>
        <fullName evidence="3">DpnD/PcfM-like protein</fullName>
    </submittedName>
</protein>
<sequence length="188" mass="22297">MKKYVVTICETRQREIEVEAESAELAREAIKERWCQRGHLHLDEMDFDHVTIEAEPSPKQREKITYLYVPVGKPPEVRTVIKDSETMRRLLREYRRARPLEENVAMMSRGTNQPLNRALYGEDHDLQTVITGDFLIFHAPWDKGYYESLTPEQIKKYQERFQYPEKFVKNGDEFSVITIKTKPKAHVR</sequence>
<dbReference type="AlphaFoldDB" id="A0AB74F376"/>
<dbReference type="Pfam" id="PF14207">
    <property type="entry name" value="DpnD-PcfM"/>
    <property type="match status" value="1"/>
</dbReference>
<dbReference type="InterPro" id="IPR025575">
    <property type="entry name" value="DpnD/PcfM_C"/>
</dbReference>
<evidence type="ECO:0000313" key="3">
    <source>
        <dbReference type="EMBL" id="SHM12154.1"/>
    </source>
</evidence>
<organism evidence="3 4">
    <name type="scientific">Eubacterium callanderi</name>
    <dbReference type="NCBI Taxonomy" id="53442"/>
    <lineage>
        <taxon>Bacteria</taxon>
        <taxon>Bacillati</taxon>
        <taxon>Bacillota</taxon>
        <taxon>Clostridia</taxon>
        <taxon>Eubacteriales</taxon>
        <taxon>Eubacteriaceae</taxon>
        <taxon>Eubacterium</taxon>
    </lineage>
</organism>
<dbReference type="Pfam" id="PF12957">
    <property type="entry name" value="DUF3846"/>
    <property type="match status" value="1"/>
</dbReference>
<evidence type="ECO:0000259" key="1">
    <source>
        <dbReference type="Pfam" id="PF12957"/>
    </source>
</evidence>
<evidence type="ECO:0000259" key="2">
    <source>
        <dbReference type="Pfam" id="PF14207"/>
    </source>
</evidence>
<comment type="caution">
    <text evidence="3">The sequence shown here is derived from an EMBL/GenBank/DDBJ whole genome shotgun (WGS) entry which is preliminary data.</text>
</comment>
<dbReference type="InterPro" id="IPR024559">
    <property type="entry name" value="DUF3846"/>
</dbReference>
<proteinExistence type="predicted"/>
<feature type="domain" description="DUF3846" evidence="1">
    <location>
        <begin position="65"/>
        <end position="162"/>
    </location>
</feature>
<dbReference type="RefSeq" id="WP_073383207.1">
    <property type="nucleotide sequence ID" value="NZ_FRBP01000011.1"/>
</dbReference>
<name>A0AB74F376_9FIRM</name>
<dbReference type="Proteomes" id="UP000184012">
    <property type="component" value="Unassembled WGS sequence"/>
</dbReference>
<dbReference type="EMBL" id="FRBP01000011">
    <property type="protein sequence ID" value="SHM12154.1"/>
    <property type="molecule type" value="Genomic_DNA"/>
</dbReference>
<gene>
    <name evidence="3" type="ORF">SAMN04515649_111155</name>
</gene>
<reference evidence="3 4" key="1">
    <citation type="submission" date="2016-11" db="EMBL/GenBank/DDBJ databases">
        <authorList>
            <person name="Varghese N."/>
            <person name="Submissions S."/>
        </authorList>
    </citation>
    <scope>NUCLEOTIDE SEQUENCE [LARGE SCALE GENOMIC DNA]</scope>
    <source>
        <strain evidence="3 4">FD</strain>
    </source>
</reference>
<accession>A0AB74F376</accession>
<feature type="domain" description="DpnD/PcfM-like C-terminal" evidence="2">
    <location>
        <begin position="4"/>
        <end position="49"/>
    </location>
</feature>